<evidence type="ECO:0000256" key="1">
    <source>
        <dbReference type="SAM" id="MobiDB-lite"/>
    </source>
</evidence>
<dbReference type="Proteomes" id="UP000295382">
    <property type="component" value="Unassembled WGS sequence"/>
</dbReference>
<feature type="region of interest" description="Disordered" evidence="1">
    <location>
        <begin position="133"/>
        <end position="168"/>
    </location>
</feature>
<sequence>MSKSTPSAIPGVSMMSDTLDFFKNMWENVPGMNLPGMKHIPGMVMPTLSIDEIDKQIKDLQAVESWLSLNLNMLHTSIQALEVQKATLSTLQTMGETFTAAMQPPSMSSADEKPAFQSPFAASAATLTSAATSASATPKAAEEAKPVEEGKTSARKKPAADNADASSPIQPALDATAAMADAMQPLANPAAWWGMLQDQFKQAVDTAAAMTPDMQAASGAPKKSASKSAAKAQAASADQATPSSRKRKPASK</sequence>
<evidence type="ECO:0000313" key="2">
    <source>
        <dbReference type="EMBL" id="TCS33118.1"/>
    </source>
</evidence>
<dbReference type="NCBIfam" id="NF043076">
    <property type="entry name" value="PHA_gran_PhaM"/>
    <property type="match status" value="1"/>
</dbReference>
<name>A0A4R3HPJ2_PAULE</name>
<protein>
    <submittedName>
        <fullName evidence="2">Uncharacterized protein</fullName>
    </submittedName>
</protein>
<comment type="caution">
    <text evidence="2">The sequence shown here is derived from an EMBL/GenBank/DDBJ whole genome shotgun (WGS) entry which is preliminary data.</text>
</comment>
<accession>A0A4R3HPJ2</accession>
<dbReference type="InterPro" id="IPR050026">
    <property type="entry name" value="PHA_gran_PhaM_N"/>
</dbReference>
<organism evidence="2 3">
    <name type="scientific">Paucimonas lemoignei</name>
    <name type="common">Pseudomonas lemoignei</name>
    <dbReference type="NCBI Taxonomy" id="29443"/>
    <lineage>
        <taxon>Bacteria</taxon>
        <taxon>Pseudomonadati</taxon>
        <taxon>Pseudomonadota</taxon>
        <taxon>Betaproteobacteria</taxon>
        <taxon>Burkholderiales</taxon>
        <taxon>Burkholderiaceae</taxon>
        <taxon>Paucimonas</taxon>
    </lineage>
</organism>
<dbReference type="RefSeq" id="WP_132260324.1">
    <property type="nucleotide sequence ID" value="NZ_SLZQ01000018.1"/>
</dbReference>
<gene>
    <name evidence="2" type="ORF">EDC30_11859</name>
</gene>
<evidence type="ECO:0000313" key="3">
    <source>
        <dbReference type="Proteomes" id="UP000295382"/>
    </source>
</evidence>
<feature type="compositionally biased region" description="Low complexity" evidence="1">
    <location>
        <begin position="215"/>
        <end position="243"/>
    </location>
</feature>
<feature type="region of interest" description="Disordered" evidence="1">
    <location>
        <begin position="212"/>
        <end position="252"/>
    </location>
</feature>
<feature type="compositionally biased region" description="Basic and acidic residues" evidence="1">
    <location>
        <begin position="140"/>
        <end position="152"/>
    </location>
</feature>
<reference evidence="2 3" key="1">
    <citation type="submission" date="2019-03" db="EMBL/GenBank/DDBJ databases">
        <title>Genomic Encyclopedia of Type Strains, Phase IV (KMG-IV): sequencing the most valuable type-strain genomes for metagenomic binning, comparative biology and taxonomic classification.</title>
        <authorList>
            <person name="Goeker M."/>
        </authorList>
    </citation>
    <scope>NUCLEOTIDE SEQUENCE [LARGE SCALE GENOMIC DNA]</scope>
    <source>
        <strain evidence="2 3">DSM 7445</strain>
    </source>
</reference>
<proteinExistence type="predicted"/>
<keyword evidence="3" id="KW-1185">Reference proteome</keyword>
<dbReference type="EMBL" id="SLZQ01000018">
    <property type="protein sequence ID" value="TCS33118.1"/>
    <property type="molecule type" value="Genomic_DNA"/>
</dbReference>
<dbReference type="OrthoDB" id="8566581at2"/>
<dbReference type="AlphaFoldDB" id="A0A4R3HPJ2"/>